<keyword evidence="6" id="KW-1185">Reference proteome</keyword>
<dbReference type="RefSeq" id="WP_091363529.1">
    <property type="nucleotide sequence ID" value="NZ_FMXA01000006.1"/>
</dbReference>
<evidence type="ECO:0000313" key="6">
    <source>
        <dbReference type="Proteomes" id="UP000199689"/>
    </source>
</evidence>
<evidence type="ECO:0000256" key="3">
    <source>
        <dbReference type="ARBA" id="ARBA00023125"/>
    </source>
</evidence>
<sequence length="367" mass="41571">MKFKLSDICSYRKEKIAVSELSRKNYISTENMLPDKNGITVATALPKTVQTQKYKKGDILVSNIRPYFKKIWFAKGNGGCSNDVLVFSAKNGIDSHFLYYLLADDSFFEYSMATAKGTKMPRGDKKALMKYEVPDFDLNEQHKIVGVLSAIDGKIQLNNQINKNLEQQAQAIFQERFQHHDKLPERWKTMTLADVSIMSAGGDKPNTISSQKTSEYQYPIYSNGISNDGLYGYSSDYKFDTESVTVSARGTIGFVCLRHIPYTPIVRLVTLIPHTNLVSAKYLYLWLKSIPIHGTGTTQQQLTVPDFRKTEIIVPSESEMRSFTDTVTPFYQQIWANQDESTKLADIRDSLLPKLMSGEIDVSDIDL</sequence>
<evidence type="ECO:0000259" key="4">
    <source>
        <dbReference type="Pfam" id="PF01420"/>
    </source>
</evidence>
<keyword evidence="2" id="KW-0680">Restriction system</keyword>
<dbReference type="GO" id="GO:0009307">
    <property type="term" value="P:DNA restriction-modification system"/>
    <property type="evidence" value="ECO:0007669"/>
    <property type="project" value="UniProtKB-KW"/>
</dbReference>
<dbReference type="InterPro" id="IPR052021">
    <property type="entry name" value="Type-I_RS_S_subunit"/>
</dbReference>
<dbReference type="Pfam" id="PF01420">
    <property type="entry name" value="Methylase_S"/>
    <property type="match status" value="2"/>
</dbReference>
<reference evidence="5 6" key="1">
    <citation type="submission" date="2016-10" db="EMBL/GenBank/DDBJ databases">
        <authorList>
            <person name="de Groot N.N."/>
        </authorList>
    </citation>
    <scope>NUCLEOTIDE SEQUENCE [LARGE SCALE GENOMIC DNA]</scope>
    <source>
        <strain evidence="5 6">DSM 15230</strain>
    </source>
</reference>
<dbReference type="InterPro" id="IPR000055">
    <property type="entry name" value="Restrct_endonuc_typeI_TRD"/>
</dbReference>
<dbReference type="SUPFAM" id="SSF116734">
    <property type="entry name" value="DNA methylase specificity domain"/>
    <property type="match status" value="2"/>
</dbReference>
<dbReference type="Proteomes" id="UP000199689">
    <property type="component" value="Unassembled WGS sequence"/>
</dbReference>
<dbReference type="GO" id="GO:0003677">
    <property type="term" value="F:DNA binding"/>
    <property type="evidence" value="ECO:0007669"/>
    <property type="project" value="UniProtKB-KW"/>
</dbReference>
<gene>
    <name evidence="5" type="ORF">SAMN02910343_00513</name>
</gene>
<dbReference type="GeneID" id="87755555"/>
<evidence type="ECO:0000256" key="1">
    <source>
        <dbReference type="ARBA" id="ARBA00010923"/>
    </source>
</evidence>
<keyword evidence="3" id="KW-0238">DNA-binding</keyword>
<evidence type="ECO:0000256" key="2">
    <source>
        <dbReference type="ARBA" id="ARBA00022747"/>
    </source>
</evidence>
<dbReference type="PANTHER" id="PTHR30408:SF13">
    <property type="entry name" value="TYPE I RESTRICTION ENZYME HINDI SPECIFICITY SUBUNIT"/>
    <property type="match status" value="1"/>
</dbReference>
<evidence type="ECO:0000313" key="5">
    <source>
        <dbReference type="EMBL" id="SDA43196.1"/>
    </source>
</evidence>
<dbReference type="EMBL" id="FMXA01000006">
    <property type="protein sequence ID" value="SDA43196.1"/>
    <property type="molecule type" value="Genomic_DNA"/>
</dbReference>
<organism evidence="5 6">
    <name type="scientific">Allisonella histaminiformans</name>
    <dbReference type="NCBI Taxonomy" id="209880"/>
    <lineage>
        <taxon>Bacteria</taxon>
        <taxon>Bacillati</taxon>
        <taxon>Bacillota</taxon>
        <taxon>Negativicutes</taxon>
        <taxon>Veillonellales</taxon>
        <taxon>Veillonellaceae</taxon>
        <taxon>Allisonella</taxon>
    </lineage>
</organism>
<proteinExistence type="inferred from homology"/>
<comment type="similarity">
    <text evidence="1">Belongs to the type-I restriction system S methylase family.</text>
</comment>
<dbReference type="Gene3D" id="3.90.220.20">
    <property type="entry name" value="DNA methylase specificity domains"/>
    <property type="match status" value="2"/>
</dbReference>
<dbReference type="STRING" id="209880.SAMN02910343_00513"/>
<protein>
    <submittedName>
        <fullName evidence="5">Type I restriction enzyme, S subunit</fullName>
    </submittedName>
</protein>
<dbReference type="InterPro" id="IPR044946">
    <property type="entry name" value="Restrct_endonuc_typeI_TRD_sf"/>
</dbReference>
<accession>A0A1G5VCS3</accession>
<dbReference type="PANTHER" id="PTHR30408">
    <property type="entry name" value="TYPE-1 RESTRICTION ENZYME ECOKI SPECIFICITY PROTEIN"/>
    <property type="match status" value="1"/>
</dbReference>
<feature type="domain" description="Type I restriction modification DNA specificity" evidence="4">
    <location>
        <begin position="184"/>
        <end position="334"/>
    </location>
</feature>
<feature type="domain" description="Type I restriction modification DNA specificity" evidence="4">
    <location>
        <begin position="2"/>
        <end position="167"/>
    </location>
</feature>
<dbReference type="AlphaFoldDB" id="A0A1G5VCS3"/>
<name>A0A1G5VCS3_9FIRM</name>
<dbReference type="OrthoDB" id="9811611at2"/>